<dbReference type="Pfam" id="PF16858">
    <property type="entry name" value="CNDH2_C"/>
    <property type="match status" value="1"/>
</dbReference>
<feature type="domain" description="Condensin-2 complex subunit H2 C-terminal" evidence="2">
    <location>
        <begin position="553"/>
        <end position="659"/>
    </location>
</feature>
<evidence type="ECO:0000256" key="1">
    <source>
        <dbReference type="SAM" id="MobiDB-lite"/>
    </source>
</evidence>
<dbReference type="GO" id="GO:0005634">
    <property type="term" value="C:nucleus"/>
    <property type="evidence" value="ECO:0007669"/>
    <property type="project" value="TreeGrafter"/>
</dbReference>
<dbReference type="GO" id="GO:0010032">
    <property type="term" value="P:meiotic chromosome condensation"/>
    <property type="evidence" value="ECO:0007669"/>
    <property type="project" value="TreeGrafter"/>
</dbReference>
<dbReference type="GO" id="GO:0051306">
    <property type="term" value="P:mitotic sister chromatid separation"/>
    <property type="evidence" value="ECO:0007669"/>
    <property type="project" value="TreeGrafter"/>
</dbReference>
<feature type="region of interest" description="Disordered" evidence="1">
    <location>
        <begin position="1"/>
        <end position="28"/>
    </location>
</feature>
<protein>
    <recommendedName>
        <fullName evidence="2">Condensin-2 complex subunit H2 C-terminal domain-containing protein</fullName>
    </recommendedName>
</protein>
<feature type="compositionally biased region" description="Basic residues" evidence="1">
    <location>
        <begin position="8"/>
        <end position="17"/>
    </location>
</feature>
<comment type="caution">
    <text evidence="3">The sequence shown here is derived from an EMBL/GenBank/DDBJ whole genome shotgun (WGS) entry which is preliminary data.</text>
</comment>
<dbReference type="OrthoDB" id="10038475at2759"/>
<feature type="compositionally biased region" description="Basic and acidic residues" evidence="1">
    <location>
        <begin position="355"/>
        <end position="369"/>
    </location>
</feature>
<feature type="region of interest" description="Disordered" evidence="1">
    <location>
        <begin position="355"/>
        <end position="379"/>
    </location>
</feature>
<evidence type="ECO:0000259" key="2">
    <source>
        <dbReference type="Pfam" id="PF16858"/>
    </source>
</evidence>
<accession>A0A0T6AV33</accession>
<dbReference type="GO" id="GO:0003682">
    <property type="term" value="F:chromatin binding"/>
    <property type="evidence" value="ECO:0007669"/>
    <property type="project" value="TreeGrafter"/>
</dbReference>
<organism evidence="3 4">
    <name type="scientific">Oryctes borbonicus</name>
    <dbReference type="NCBI Taxonomy" id="1629725"/>
    <lineage>
        <taxon>Eukaryota</taxon>
        <taxon>Metazoa</taxon>
        <taxon>Ecdysozoa</taxon>
        <taxon>Arthropoda</taxon>
        <taxon>Hexapoda</taxon>
        <taxon>Insecta</taxon>
        <taxon>Pterygota</taxon>
        <taxon>Neoptera</taxon>
        <taxon>Endopterygota</taxon>
        <taxon>Coleoptera</taxon>
        <taxon>Polyphaga</taxon>
        <taxon>Scarabaeiformia</taxon>
        <taxon>Scarabaeidae</taxon>
        <taxon>Dynastinae</taxon>
        <taxon>Oryctes</taxon>
    </lineage>
</organism>
<evidence type="ECO:0000313" key="4">
    <source>
        <dbReference type="Proteomes" id="UP000051574"/>
    </source>
</evidence>
<feature type="compositionally biased region" description="Polar residues" evidence="1">
    <location>
        <begin position="681"/>
        <end position="699"/>
    </location>
</feature>
<dbReference type="EMBL" id="LJIG01022747">
    <property type="protein sequence ID" value="KRT78929.1"/>
    <property type="molecule type" value="Genomic_DNA"/>
</dbReference>
<reference evidence="3 4" key="1">
    <citation type="submission" date="2015-09" db="EMBL/GenBank/DDBJ databases">
        <title>Draft genome of the scarab beetle Oryctes borbonicus.</title>
        <authorList>
            <person name="Meyer J.M."/>
            <person name="Markov G.V."/>
            <person name="Baskaran P."/>
            <person name="Herrmann M."/>
            <person name="Sommer R.J."/>
            <person name="Roedelsperger C."/>
        </authorList>
    </citation>
    <scope>NUCLEOTIDE SEQUENCE [LARGE SCALE GENOMIC DNA]</scope>
    <source>
        <strain evidence="3">OB123</strain>
        <tissue evidence="3">Whole animal</tissue>
    </source>
</reference>
<dbReference type="InterPro" id="IPR031739">
    <property type="entry name" value="Ncaph2"/>
</dbReference>
<evidence type="ECO:0000313" key="3">
    <source>
        <dbReference type="EMBL" id="KRT78929.1"/>
    </source>
</evidence>
<feature type="region of interest" description="Disordered" evidence="1">
    <location>
        <begin position="677"/>
        <end position="707"/>
    </location>
</feature>
<name>A0A0T6AV33_9SCAR</name>
<dbReference type="PANTHER" id="PTHR14324">
    <property type="entry name" value="CONDENSIN-2 COMPLEX SUBUNIT H2"/>
    <property type="match status" value="1"/>
</dbReference>
<feature type="compositionally biased region" description="Basic and acidic residues" evidence="1">
    <location>
        <begin position="18"/>
        <end position="28"/>
    </location>
</feature>
<dbReference type="PANTHER" id="PTHR14324:SF3">
    <property type="entry name" value="CONDENSIN-2 COMPLEX SUBUNIT H2"/>
    <property type="match status" value="1"/>
</dbReference>
<proteinExistence type="predicted"/>
<dbReference type="InterPro" id="IPR031737">
    <property type="entry name" value="CNDH2_C"/>
</dbReference>
<dbReference type="GO" id="GO:0000796">
    <property type="term" value="C:condensin complex"/>
    <property type="evidence" value="ECO:0007669"/>
    <property type="project" value="TreeGrafter"/>
</dbReference>
<dbReference type="AlphaFoldDB" id="A0A0T6AV33"/>
<sequence>MMIEERRQKFKRKRRRPPEKNVEEQHTESKLDMAALLRELYKDYNENEKLSLKATCWEKFARLPTDPEKEPRDRYLRQLFVPTSYEITSSDGEITFDNADLLSNYYNFNVYEIIRQAKYNSLLEDNVEAYGYDVQDDFIQEYIIEKKINLSDLKTDKEIDELEEYVYQKVWERMPLHQRHAKLCPRRSSIMLTRLSDEVVAKYLKRDHRSISTNVSQDSGISDKDLGCSQSELTIGNEFGEGTSTSHSNIFEEVHTVQAVVPNMEIEKELDDTVESHEEVCNNDIGNDEVLHQIENGEETRPEVQNNDSNLNLSTSSRLFEQVKHVSTNCKQERISKKNRILNTSNEKMRELKQERQKTKRVKDIKDIEVGAPKKKKSRTAPSLKLRKVLTKSLNDFEIFFYENYKTQLGEGEIQVTNFLRRAFMKQTRVILLEHRLTVSLNRFESFYYKNYNLENFEGTLTEPEFLDDPIEDSCEVQFEEHDHTNLNDTSHAVNLNDSGIIADFSDSSNLCSENTTTNVENSSESRLNIREILNSQVTTSNTPDEDRIFEIFKQQQERNAKYIAWKNEINEKLSKTDKKDFDIHEYESKILDQLPSKNPAPLTRVLKAKTASEVARLFAAALQLVNNSNIEFKNVIPGKLADDNVEVHLLSKDKHHLQLESYQAPSVENRIEAFKRIRAQQGSRSSTQMGEPSTSTSIPYKKRKMK</sequence>
<dbReference type="Proteomes" id="UP000051574">
    <property type="component" value="Unassembled WGS sequence"/>
</dbReference>
<gene>
    <name evidence="3" type="ORF">AMK59_6632</name>
</gene>
<keyword evidence="4" id="KW-1185">Reference proteome</keyword>